<evidence type="ECO:0000259" key="1">
    <source>
        <dbReference type="PROSITE" id="PS51186"/>
    </source>
</evidence>
<dbReference type="OrthoDB" id="9775804at2"/>
<keyword evidence="3" id="KW-1185">Reference proteome</keyword>
<dbReference type="SUPFAM" id="SSF55729">
    <property type="entry name" value="Acyl-CoA N-acyltransferases (Nat)"/>
    <property type="match status" value="1"/>
</dbReference>
<gene>
    <name evidence="2" type="ORF">BFC18_15760</name>
</gene>
<dbReference type="PROSITE" id="PS51186">
    <property type="entry name" value="GNAT"/>
    <property type="match status" value="1"/>
</dbReference>
<evidence type="ECO:0000313" key="2">
    <source>
        <dbReference type="EMBL" id="OFC70032.1"/>
    </source>
</evidence>
<dbReference type="CDD" id="cd04301">
    <property type="entry name" value="NAT_SF"/>
    <property type="match status" value="1"/>
</dbReference>
<feature type="domain" description="N-acetyltransferase" evidence="1">
    <location>
        <begin position="5"/>
        <end position="139"/>
    </location>
</feature>
<dbReference type="Pfam" id="PF13508">
    <property type="entry name" value="Acetyltransf_7"/>
    <property type="match status" value="1"/>
</dbReference>
<dbReference type="RefSeq" id="WP_070126280.1">
    <property type="nucleotide sequence ID" value="NZ_MDHN01000032.1"/>
</dbReference>
<name>A0A1E7Z9A0_9ALTE</name>
<dbReference type="PANTHER" id="PTHR43233:SF1">
    <property type="entry name" value="FAMILY N-ACETYLTRANSFERASE, PUTATIVE (AFU_ORTHOLOGUE AFUA_6G03350)-RELATED"/>
    <property type="match status" value="1"/>
</dbReference>
<accession>A0A1E7Z9A0</accession>
<protein>
    <submittedName>
        <fullName evidence="2">GNAT family N-acetyltransferase</fullName>
    </submittedName>
</protein>
<dbReference type="Gene3D" id="3.40.630.30">
    <property type="match status" value="1"/>
</dbReference>
<dbReference type="InterPro" id="IPR053144">
    <property type="entry name" value="Acetyltransferase_Butenolide"/>
</dbReference>
<dbReference type="InterPro" id="IPR016181">
    <property type="entry name" value="Acyl_CoA_acyltransferase"/>
</dbReference>
<dbReference type="GO" id="GO:0016747">
    <property type="term" value="F:acyltransferase activity, transferring groups other than amino-acyl groups"/>
    <property type="evidence" value="ECO:0007669"/>
    <property type="project" value="InterPro"/>
</dbReference>
<dbReference type="InterPro" id="IPR000182">
    <property type="entry name" value="GNAT_dom"/>
</dbReference>
<sequence>MSPQDCFLEESPPSAKDFSSLRAAVGWANPELPIIESSINSSLYWVSIFHVDLLVACGRVIGDGFMYFYVQDVLVHPEYQKLGLGTKIMKSINGFVTSNCPSGSTVGLLAAKGKEDFYLRHGFTLRNGKDLGMGMCRFI</sequence>
<dbReference type="AlphaFoldDB" id="A0A1E7Z9A0"/>
<dbReference type="PANTHER" id="PTHR43233">
    <property type="entry name" value="FAMILY N-ACETYLTRANSFERASE, PUTATIVE (AFU_ORTHOLOGUE AFUA_6G03350)-RELATED"/>
    <property type="match status" value="1"/>
</dbReference>
<evidence type="ECO:0000313" key="3">
    <source>
        <dbReference type="Proteomes" id="UP000175691"/>
    </source>
</evidence>
<keyword evidence="2" id="KW-0808">Transferase</keyword>
<organism evidence="2 3">
    <name type="scientific">Alteromonas confluentis</name>
    <dbReference type="NCBI Taxonomy" id="1656094"/>
    <lineage>
        <taxon>Bacteria</taxon>
        <taxon>Pseudomonadati</taxon>
        <taxon>Pseudomonadota</taxon>
        <taxon>Gammaproteobacteria</taxon>
        <taxon>Alteromonadales</taxon>
        <taxon>Alteromonadaceae</taxon>
        <taxon>Alteromonas/Salinimonas group</taxon>
        <taxon>Alteromonas</taxon>
    </lineage>
</organism>
<dbReference type="EMBL" id="MDHN01000032">
    <property type="protein sequence ID" value="OFC70032.1"/>
    <property type="molecule type" value="Genomic_DNA"/>
</dbReference>
<dbReference type="Proteomes" id="UP000175691">
    <property type="component" value="Unassembled WGS sequence"/>
</dbReference>
<dbReference type="STRING" id="1656094.BFC18_15760"/>
<proteinExistence type="predicted"/>
<reference evidence="2 3" key="1">
    <citation type="submission" date="2016-08" db="EMBL/GenBank/DDBJ databases">
        <authorList>
            <person name="Seilhamer J.J."/>
        </authorList>
    </citation>
    <scope>NUCLEOTIDE SEQUENCE [LARGE SCALE GENOMIC DNA]</scope>
    <source>
        <strain evidence="2 3">KCTC 42603</strain>
    </source>
</reference>
<comment type="caution">
    <text evidence="2">The sequence shown here is derived from an EMBL/GenBank/DDBJ whole genome shotgun (WGS) entry which is preliminary data.</text>
</comment>